<dbReference type="Proteomes" id="UP000015105">
    <property type="component" value="Chromosome 3D"/>
</dbReference>
<dbReference type="Gramene" id="AET3Gv20497400.34">
    <property type="protein sequence ID" value="AET3Gv20497400.34"/>
    <property type="gene ID" value="AET3Gv20497400"/>
</dbReference>
<feature type="transmembrane region" description="Helical" evidence="1">
    <location>
        <begin position="37"/>
        <end position="58"/>
    </location>
</feature>
<proteinExistence type="predicted"/>
<dbReference type="EnsemblPlants" id="AET3Gv20497400.34">
    <property type="protein sequence ID" value="AET3Gv20497400.34"/>
    <property type="gene ID" value="AET3Gv20497400"/>
</dbReference>
<dbReference type="AlphaFoldDB" id="A0A453EWR7"/>
<keyword evidence="1" id="KW-0472">Membrane</keyword>
<keyword evidence="1" id="KW-0812">Transmembrane</keyword>
<reference evidence="2" key="4">
    <citation type="submission" date="2019-03" db="UniProtKB">
        <authorList>
            <consortium name="EnsemblPlants"/>
        </authorList>
    </citation>
    <scope>IDENTIFICATION</scope>
</reference>
<reference evidence="2" key="3">
    <citation type="journal article" date="2017" name="Nature">
        <title>Genome sequence of the progenitor of the wheat D genome Aegilops tauschii.</title>
        <authorList>
            <person name="Luo M.C."/>
            <person name="Gu Y.Q."/>
            <person name="Puiu D."/>
            <person name="Wang H."/>
            <person name="Twardziok S.O."/>
            <person name="Deal K.R."/>
            <person name="Huo N."/>
            <person name="Zhu T."/>
            <person name="Wang L."/>
            <person name="Wang Y."/>
            <person name="McGuire P.E."/>
            <person name="Liu S."/>
            <person name="Long H."/>
            <person name="Ramasamy R.K."/>
            <person name="Rodriguez J.C."/>
            <person name="Van S.L."/>
            <person name="Yuan L."/>
            <person name="Wang Z."/>
            <person name="Xia Z."/>
            <person name="Xiao L."/>
            <person name="Anderson O.D."/>
            <person name="Ouyang S."/>
            <person name="Liang Y."/>
            <person name="Zimin A.V."/>
            <person name="Pertea G."/>
            <person name="Qi P."/>
            <person name="Bennetzen J.L."/>
            <person name="Dai X."/>
            <person name="Dawson M.W."/>
            <person name="Muller H.G."/>
            <person name="Kugler K."/>
            <person name="Rivarola-Duarte L."/>
            <person name="Spannagl M."/>
            <person name="Mayer K.F.X."/>
            <person name="Lu F.H."/>
            <person name="Bevan M.W."/>
            <person name="Leroy P."/>
            <person name="Li P."/>
            <person name="You F.M."/>
            <person name="Sun Q."/>
            <person name="Liu Z."/>
            <person name="Lyons E."/>
            <person name="Wicker T."/>
            <person name="Salzberg S.L."/>
            <person name="Devos K.M."/>
            <person name="Dvorak J."/>
        </authorList>
    </citation>
    <scope>NUCLEOTIDE SEQUENCE [LARGE SCALE GENOMIC DNA]</scope>
    <source>
        <strain evidence="2">cv. AL8/78</strain>
    </source>
</reference>
<keyword evidence="1" id="KW-1133">Transmembrane helix</keyword>
<evidence type="ECO:0000313" key="2">
    <source>
        <dbReference type="EnsemblPlants" id="AET3Gv20497400.34"/>
    </source>
</evidence>
<name>A0A453EWR7_AEGTS</name>
<sequence>YCYQFHLSCAKQHLFPFFRVLILHIHFSTVNCDSSNLSAYLVSWGIVLCLIMFLKFIFDEYTCLVFKSRSICLLFWLIESSTNAGAKDLFPYLQI</sequence>
<reference evidence="3" key="1">
    <citation type="journal article" date="2014" name="Science">
        <title>Ancient hybridizations among the ancestral genomes of bread wheat.</title>
        <authorList>
            <consortium name="International Wheat Genome Sequencing Consortium,"/>
            <person name="Marcussen T."/>
            <person name="Sandve S.R."/>
            <person name="Heier L."/>
            <person name="Spannagl M."/>
            <person name="Pfeifer M."/>
            <person name="Jakobsen K.S."/>
            <person name="Wulff B.B."/>
            <person name="Steuernagel B."/>
            <person name="Mayer K.F."/>
            <person name="Olsen O.A."/>
        </authorList>
    </citation>
    <scope>NUCLEOTIDE SEQUENCE [LARGE SCALE GENOMIC DNA]</scope>
    <source>
        <strain evidence="3">cv. AL8/78</strain>
    </source>
</reference>
<protein>
    <submittedName>
        <fullName evidence="2">Uncharacterized protein</fullName>
    </submittedName>
</protein>
<keyword evidence="3" id="KW-1185">Reference proteome</keyword>
<evidence type="ECO:0000313" key="3">
    <source>
        <dbReference type="Proteomes" id="UP000015105"/>
    </source>
</evidence>
<evidence type="ECO:0000256" key="1">
    <source>
        <dbReference type="SAM" id="Phobius"/>
    </source>
</evidence>
<accession>A0A453EWR7</accession>
<reference evidence="2" key="5">
    <citation type="journal article" date="2021" name="G3 (Bethesda)">
        <title>Aegilops tauschii genome assembly Aet v5.0 features greater sequence contiguity and improved annotation.</title>
        <authorList>
            <person name="Wang L."/>
            <person name="Zhu T."/>
            <person name="Rodriguez J.C."/>
            <person name="Deal K.R."/>
            <person name="Dubcovsky J."/>
            <person name="McGuire P.E."/>
            <person name="Lux T."/>
            <person name="Spannagl M."/>
            <person name="Mayer K.F.X."/>
            <person name="Baldrich P."/>
            <person name="Meyers B.C."/>
            <person name="Huo N."/>
            <person name="Gu Y.Q."/>
            <person name="Zhou H."/>
            <person name="Devos K.M."/>
            <person name="Bennetzen J.L."/>
            <person name="Unver T."/>
            <person name="Budak H."/>
            <person name="Gulick P.J."/>
            <person name="Galiba G."/>
            <person name="Kalapos B."/>
            <person name="Nelson D.R."/>
            <person name="Li P."/>
            <person name="You F.M."/>
            <person name="Luo M.C."/>
            <person name="Dvorak J."/>
        </authorList>
    </citation>
    <scope>NUCLEOTIDE SEQUENCE [LARGE SCALE GENOMIC DNA]</scope>
    <source>
        <strain evidence="2">cv. AL8/78</strain>
    </source>
</reference>
<organism evidence="2 3">
    <name type="scientific">Aegilops tauschii subsp. strangulata</name>
    <name type="common">Goatgrass</name>
    <dbReference type="NCBI Taxonomy" id="200361"/>
    <lineage>
        <taxon>Eukaryota</taxon>
        <taxon>Viridiplantae</taxon>
        <taxon>Streptophyta</taxon>
        <taxon>Embryophyta</taxon>
        <taxon>Tracheophyta</taxon>
        <taxon>Spermatophyta</taxon>
        <taxon>Magnoliopsida</taxon>
        <taxon>Liliopsida</taxon>
        <taxon>Poales</taxon>
        <taxon>Poaceae</taxon>
        <taxon>BOP clade</taxon>
        <taxon>Pooideae</taxon>
        <taxon>Triticodae</taxon>
        <taxon>Triticeae</taxon>
        <taxon>Triticinae</taxon>
        <taxon>Aegilops</taxon>
    </lineage>
</organism>
<reference evidence="3" key="2">
    <citation type="journal article" date="2017" name="Nat. Plants">
        <title>The Aegilops tauschii genome reveals multiple impacts of transposons.</title>
        <authorList>
            <person name="Zhao G."/>
            <person name="Zou C."/>
            <person name="Li K."/>
            <person name="Wang K."/>
            <person name="Li T."/>
            <person name="Gao L."/>
            <person name="Zhang X."/>
            <person name="Wang H."/>
            <person name="Yang Z."/>
            <person name="Liu X."/>
            <person name="Jiang W."/>
            <person name="Mao L."/>
            <person name="Kong X."/>
            <person name="Jiao Y."/>
            <person name="Jia J."/>
        </authorList>
    </citation>
    <scope>NUCLEOTIDE SEQUENCE [LARGE SCALE GENOMIC DNA]</scope>
    <source>
        <strain evidence="3">cv. AL8/78</strain>
    </source>
</reference>